<reference evidence="3 4" key="1">
    <citation type="submission" date="2018-03" db="EMBL/GenBank/DDBJ databases">
        <title>Genomic Encyclopedia of Archaeal and Bacterial Type Strains, Phase II (KMG-II): from individual species to whole genera.</title>
        <authorList>
            <person name="Goeker M."/>
        </authorList>
    </citation>
    <scope>NUCLEOTIDE SEQUENCE [LARGE SCALE GENOMIC DNA]</scope>
    <source>
        <strain evidence="3 4">DSM 45601</strain>
    </source>
</reference>
<comment type="caution">
    <text evidence="3">The sequence shown here is derived from an EMBL/GenBank/DDBJ whole genome shotgun (WGS) entry which is preliminary data.</text>
</comment>
<feature type="signal peptide" evidence="1">
    <location>
        <begin position="1"/>
        <end position="32"/>
    </location>
</feature>
<evidence type="ECO:0000313" key="4">
    <source>
        <dbReference type="Proteomes" id="UP000237846"/>
    </source>
</evidence>
<dbReference type="InterPro" id="IPR048799">
    <property type="entry name" value="P68_RBP_TagC-like_beta-prop"/>
</dbReference>
<dbReference type="EMBL" id="PVZC01000011">
    <property type="protein sequence ID" value="PRX92148.1"/>
    <property type="molecule type" value="Genomic_DNA"/>
</dbReference>
<dbReference type="PROSITE" id="PS51318">
    <property type="entry name" value="TAT"/>
    <property type="match status" value="1"/>
</dbReference>
<dbReference type="OrthoDB" id="3968810at2"/>
<dbReference type="RefSeq" id="WP_106253149.1">
    <property type="nucleotide sequence ID" value="NZ_PVZC01000011.1"/>
</dbReference>
<feature type="domain" description="P68 RBP/TagC-like beta-propeller" evidence="2">
    <location>
        <begin position="62"/>
        <end position="334"/>
    </location>
</feature>
<dbReference type="InterPro" id="IPR006311">
    <property type="entry name" value="TAT_signal"/>
</dbReference>
<evidence type="ECO:0000313" key="3">
    <source>
        <dbReference type="EMBL" id="PRX92148.1"/>
    </source>
</evidence>
<name>A0A2T0PTM6_9ACTN</name>
<proteinExistence type="predicted"/>
<organism evidence="3 4">
    <name type="scientific">Allonocardiopsis opalescens</name>
    <dbReference type="NCBI Taxonomy" id="1144618"/>
    <lineage>
        <taxon>Bacteria</taxon>
        <taxon>Bacillati</taxon>
        <taxon>Actinomycetota</taxon>
        <taxon>Actinomycetes</taxon>
        <taxon>Streptosporangiales</taxon>
        <taxon>Allonocardiopsis</taxon>
    </lineage>
</organism>
<evidence type="ECO:0000259" key="2">
    <source>
        <dbReference type="Pfam" id="PF21311"/>
    </source>
</evidence>
<feature type="chain" id="PRO_5015774069" description="P68 RBP/TagC-like beta-propeller domain-containing protein" evidence="1">
    <location>
        <begin position="33"/>
        <end position="340"/>
    </location>
</feature>
<keyword evidence="4" id="KW-1185">Reference proteome</keyword>
<dbReference type="Proteomes" id="UP000237846">
    <property type="component" value="Unassembled WGS sequence"/>
</dbReference>
<evidence type="ECO:0000256" key="1">
    <source>
        <dbReference type="SAM" id="SignalP"/>
    </source>
</evidence>
<dbReference type="AlphaFoldDB" id="A0A2T0PTM6"/>
<gene>
    <name evidence="3" type="ORF">CLV72_11137</name>
</gene>
<sequence>MPIEATRRQLLRAGAALGLAAALPAVSPAAPAAAGVPDSPRFDLTAPSTALLRERRLHNATVLQSLAFDNTNRRLFTVQLVQGGLTLTGESGPVSGAERARRGDLVVTRLDLSGERTGRMYLKGFGHGVQIGAEPVGPDSYLWTETDAVSDGTDAWGRALARFPFTDGQVLTPAAADLEKHEPVPGATATTAAVDPAHGRLAMRYRRSGRTRVAVYALDDLRARRYTPLADVAQPPAVAAEHPFQGYAVHGRYLYMLEGSAYGTPGSAEPTGNTHVTCVDLGSGAVVDRRLTRAGYTLPFREPEGMAVQLDGSRARLCMGFASGEAGARLASVYYKDLLV</sequence>
<dbReference type="Pfam" id="PF21311">
    <property type="entry name" value="Phage_RBD_prop"/>
    <property type="match status" value="1"/>
</dbReference>
<accession>A0A2T0PTM6</accession>
<keyword evidence="1" id="KW-0732">Signal</keyword>
<protein>
    <recommendedName>
        <fullName evidence="2">P68 RBP/TagC-like beta-propeller domain-containing protein</fullName>
    </recommendedName>
</protein>